<keyword evidence="2 7" id="KW-0418">Kinase</keyword>
<evidence type="ECO:0000256" key="4">
    <source>
        <dbReference type="SAM" id="MobiDB-lite"/>
    </source>
</evidence>
<comment type="caution">
    <text evidence="7">The sequence shown here is derived from an EMBL/GenBank/DDBJ whole genome shotgun (WGS) entry which is preliminary data.</text>
</comment>
<protein>
    <submittedName>
        <fullName evidence="7">Histidine kinase sensor of two component system</fullName>
    </submittedName>
</protein>
<name>A0A086Z1S8_9BIFI</name>
<organism evidence="7 8">
    <name type="scientific">Bifidobacterium actinocoloniiforme DSM 22766</name>
    <dbReference type="NCBI Taxonomy" id="1437605"/>
    <lineage>
        <taxon>Bacteria</taxon>
        <taxon>Bacillati</taxon>
        <taxon>Actinomycetota</taxon>
        <taxon>Actinomycetes</taxon>
        <taxon>Bifidobacteriales</taxon>
        <taxon>Bifidobacteriaceae</taxon>
        <taxon>Bifidobacterium</taxon>
    </lineage>
</organism>
<evidence type="ECO:0000256" key="1">
    <source>
        <dbReference type="ARBA" id="ARBA00022679"/>
    </source>
</evidence>
<evidence type="ECO:0000256" key="2">
    <source>
        <dbReference type="ARBA" id="ARBA00022777"/>
    </source>
</evidence>
<feature type="transmembrane region" description="Helical" evidence="5">
    <location>
        <begin position="257"/>
        <end position="282"/>
    </location>
</feature>
<feature type="compositionally biased region" description="Pro residues" evidence="4">
    <location>
        <begin position="56"/>
        <end position="66"/>
    </location>
</feature>
<dbReference type="GO" id="GO:0016301">
    <property type="term" value="F:kinase activity"/>
    <property type="evidence" value="ECO:0007669"/>
    <property type="project" value="UniProtKB-KW"/>
</dbReference>
<evidence type="ECO:0000259" key="6">
    <source>
        <dbReference type="Pfam" id="PF04024"/>
    </source>
</evidence>
<accession>A0A086Z1S8</accession>
<feature type="region of interest" description="Disordered" evidence="4">
    <location>
        <begin position="1"/>
        <end position="67"/>
    </location>
</feature>
<dbReference type="Pfam" id="PF04024">
    <property type="entry name" value="PspC"/>
    <property type="match status" value="1"/>
</dbReference>
<feature type="compositionally biased region" description="Pro residues" evidence="4">
    <location>
        <begin position="25"/>
        <end position="38"/>
    </location>
</feature>
<feature type="transmembrane region" description="Helical" evidence="5">
    <location>
        <begin position="179"/>
        <end position="197"/>
    </location>
</feature>
<reference evidence="7 8" key="1">
    <citation type="submission" date="2014-03" db="EMBL/GenBank/DDBJ databases">
        <title>Genomics of Bifidobacteria.</title>
        <authorList>
            <person name="Ventura M."/>
            <person name="Milani C."/>
            <person name="Lugli G.A."/>
        </authorList>
    </citation>
    <scope>NUCLEOTIDE SEQUENCE [LARGE SCALE GENOMIC DNA]</scope>
    <source>
        <strain evidence="7 8">DSM 22766</strain>
    </source>
</reference>
<evidence type="ECO:0000256" key="3">
    <source>
        <dbReference type="ARBA" id="ARBA00023012"/>
    </source>
</evidence>
<sequence length="500" mass="53985">MFSHRRRREAQPRQQPYGYSCGQPPYTPPEPNPGPVPGQTPDFTRYRPGLAYTPPDSAPTAPPPLMPARLPLMRPRHGRILCGVCRGISLHLGVSVTWVRLAMLALTFAFGIGMAAYILLWIFVPVGDPYVAAQAAASTGEHSPLSRGNAPSASEPDEKEGTEAREGLLDVLRGASKPVLLIGLGALLLTLALSFLWRGLPGHLVLPALLLGAGIAVAWLRFDGARHRVSTLALSACLILAALASYVFPVFPLREAWQMMILTLAVLASVAVVLTPWAQALLQRISSERAGKEREEERADMAAHLHDGVLQTLALIQLNADDPQTVFTLARGQERDLRDWLYQERTPTDRSVSSGLKQIAAQIEDEHGQPIDVVTVGDALPSAQTDALLDAARQALLNAVTHGGEPIALYCEAGKSKVEVFVRDHGDGFDPAAIPPDRLGIRQSIIGRIERRGGTVEIVSRPGWGTEVRMHMPISAASQSDQARPGTATRTATDAKTRLE</sequence>
<dbReference type="Gene3D" id="3.30.565.10">
    <property type="entry name" value="Histidine kinase-like ATPase, C-terminal domain"/>
    <property type="match status" value="1"/>
</dbReference>
<dbReference type="PANTHER" id="PTHR24421">
    <property type="entry name" value="NITRATE/NITRITE SENSOR PROTEIN NARX-RELATED"/>
    <property type="match status" value="1"/>
</dbReference>
<proteinExistence type="predicted"/>
<evidence type="ECO:0000256" key="5">
    <source>
        <dbReference type="SAM" id="Phobius"/>
    </source>
</evidence>
<dbReference type="eggNOG" id="COG1983">
    <property type="taxonomic scope" value="Bacteria"/>
</dbReference>
<dbReference type="GO" id="GO:0000160">
    <property type="term" value="P:phosphorelay signal transduction system"/>
    <property type="evidence" value="ECO:0007669"/>
    <property type="project" value="UniProtKB-KW"/>
</dbReference>
<dbReference type="Proteomes" id="UP000029015">
    <property type="component" value="Unassembled WGS sequence"/>
</dbReference>
<feature type="transmembrane region" description="Helical" evidence="5">
    <location>
        <begin position="203"/>
        <end position="220"/>
    </location>
</feature>
<feature type="region of interest" description="Disordered" evidence="4">
    <location>
        <begin position="476"/>
        <end position="500"/>
    </location>
</feature>
<keyword evidence="5" id="KW-0472">Membrane</keyword>
<dbReference type="EMBL" id="JGYK01000001">
    <property type="protein sequence ID" value="KFI40478.1"/>
    <property type="molecule type" value="Genomic_DNA"/>
</dbReference>
<keyword evidence="3" id="KW-0902">Two-component regulatory system</keyword>
<dbReference type="CDD" id="cd16917">
    <property type="entry name" value="HATPase_UhpB-NarQ-NarX-like"/>
    <property type="match status" value="1"/>
</dbReference>
<dbReference type="AlphaFoldDB" id="A0A086Z1S8"/>
<feature type="transmembrane region" description="Helical" evidence="5">
    <location>
        <begin position="105"/>
        <end position="124"/>
    </location>
</feature>
<keyword evidence="1" id="KW-0808">Transferase</keyword>
<dbReference type="STRING" id="1437605.AB656_04530"/>
<keyword evidence="5" id="KW-0812">Transmembrane</keyword>
<dbReference type="InterPro" id="IPR036890">
    <property type="entry name" value="HATPase_C_sf"/>
</dbReference>
<dbReference type="eggNOG" id="COG4585">
    <property type="taxonomic scope" value="Bacteria"/>
</dbReference>
<keyword evidence="8" id="KW-1185">Reference proteome</keyword>
<dbReference type="SUPFAM" id="SSF55874">
    <property type="entry name" value="ATPase domain of HSP90 chaperone/DNA topoisomerase II/histidine kinase"/>
    <property type="match status" value="1"/>
</dbReference>
<dbReference type="InterPro" id="IPR050482">
    <property type="entry name" value="Sensor_HK_TwoCompSys"/>
</dbReference>
<evidence type="ECO:0000313" key="8">
    <source>
        <dbReference type="Proteomes" id="UP000029015"/>
    </source>
</evidence>
<keyword evidence="5" id="KW-1133">Transmembrane helix</keyword>
<dbReference type="InterPro" id="IPR007168">
    <property type="entry name" value="Phageshock_PspC_N"/>
</dbReference>
<feature type="region of interest" description="Disordered" evidence="4">
    <location>
        <begin position="141"/>
        <end position="161"/>
    </location>
</feature>
<gene>
    <name evidence="7" type="ORF">BACT_1182</name>
</gene>
<dbReference type="PANTHER" id="PTHR24421:SF61">
    <property type="entry name" value="OXYGEN SENSOR HISTIDINE KINASE NREB"/>
    <property type="match status" value="1"/>
</dbReference>
<feature type="transmembrane region" description="Helical" evidence="5">
    <location>
        <begin position="232"/>
        <end position="251"/>
    </location>
</feature>
<feature type="domain" description="Phage shock protein PspC N-terminal" evidence="6">
    <location>
        <begin position="71"/>
        <end position="126"/>
    </location>
</feature>
<evidence type="ECO:0000313" key="7">
    <source>
        <dbReference type="EMBL" id="KFI40478.1"/>
    </source>
</evidence>